<dbReference type="PROSITE" id="PS01124">
    <property type="entry name" value="HTH_ARAC_FAMILY_2"/>
    <property type="match status" value="1"/>
</dbReference>
<dbReference type="EMBL" id="JBHRZS010000006">
    <property type="protein sequence ID" value="MFC3879414.1"/>
    <property type="molecule type" value="Genomic_DNA"/>
</dbReference>
<protein>
    <submittedName>
        <fullName evidence="5">Helix-turn-helix domain-containing protein</fullName>
    </submittedName>
</protein>
<dbReference type="SMART" id="SM00342">
    <property type="entry name" value="HTH_ARAC"/>
    <property type="match status" value="1"/>
</dbReference>
<dbReference type="InterPro" id="IPR023795">
    <property type="entry name" value="Serpin_CS"/>
</dbReference>
<proteinExistence type="predicted"/>
<dbReference type="InterPro" id="IPR018060">
    <property type="entry name" value="HTH_AraC"/>
</dbReference>
<dbReference type="RefSeq" id="WP_377903818.1">
    <property type="nucleotide sequence ID" value="NZ_JBHRZS010000006.1"/>
</dbReference>
<keyword evidence="3" id="KW-0804">Transcription</keyword>
<dbReference type="SUPFAM" id="SSF46689">
    <property type="entry name" value="Homeodomain-like"/>
    <property type="match status" value="1"/>
</dbReference>
<evidence type="ECO:0000259" key="4">
    <source>
        <dbReference type="PROSITE" id="PS01124"/>
    </source>
</evidence>
<name>A0ABV8AQ17_9BACT</name>
<reference evidence="6" key="1">
    <citation type="journal article" date="2019" name="Int. J. Syst. Evol. Microbiol.">
        <title>The Global Catalogue of Microorganisms (GCM) 10K type strain sequencing project: providing services to taxonomists for standard genome sequencing and annotation.</title>
        <authorList>
            <consortium name="The Broad Institute Genomics Platform"/>
            <consortium name="The Broad Institute Genome Sequencing Center for Infectious Disease"/>
            <person name="Wu L."/>
            <person name="Ma J."/>
        </authorList>
    </citation>
    <scope>NUCLEOTIDE SEQUENCE [LARGE SCALE GENOMIC DNA]</scope>
    <source>
        <strain evidence="6">CCUG 60523</strain>
    </source>
</reference>
<dbReference type="PANTHER" id="PTHR43280:SF32">
    <property type="entry name" value="TRANSCRIPTIONAL REGULATORY PROTEIN"/>
    <property type="match status" value="1"/>
</dbReference>
<dbReference type="InterPro" id="IPR009057">
    <property type="entry name" value="Homeodomain-like_sf"/>
</dbReference>
<keyword evidence="2" id="KW-0238">DNA-binding</keyword>
<feature type="domain" description="HTH araC/xylS-type" evidence="4">
    <location>
        <begin position="175"/>
        <end position="273"/>
    </location>
</feature>
<keyword evidence="1" id="KW-0805">Transcription regulation</keyword>
<dbReference type="Gene3D" id="1.10.10.60">
    <property type="entry name" value="Homeodomain-like"/>
    <property type="match status" value="1"/>
</dbReference>
<evidence type="ECO:0000256" key="2">
    <source>
        <dbReference type="ARBA" id="ARBA00023125"/>
    </source>
</evidence>
<dbReference type="InterPro" id="IPR020449">
    <property type="entry name" value="Tscrpt_reg_AraC-type_HTH"/>
</dbReference>
<dbReference type="PANTHER" id="PTHR43280">
    <property type="entry name" value="ARAC-FAMILY TRANSCRIPTIONAL REGULATOR"/>
    <property type="match status" value="1"/>
</dbReference>
<organism evidence="5 6">
    <name type="scientific">Algoriphagus namhaensis</name>
    <dbReference type="NCBI Taxonomy" id="915353"/>
    <lineage>
        <taxon>Bacteria</taxon>
        <taxon>Pseudomonadati</taxon>
        <taxon>Bacteroidota</taxon>
        <taxon>Cytophagia</taxon>
        <taxon>Cytophagales</taxon>
        <taxon>Cyclobacteriaceae</taxon>
        <taxon>Algoriphagus</taxon>
    </lineage>
</organism>
<dbReference type="Proteomes" id="UP001595805">
    <property type="component" value="Unassembled WGS sequence"/>
</dbReference>
<keyword evidence="6" id="KW-1185">Reference proteome</keyword>
<dbReference type="Pfam" id="PF12833">
    <property type="entry name" value="HTH_18"/>
    <property type="match status" value="1"/>
</dbReference>
<evidence type="ECO:0000256" key="1">
    <source>
        <dbReference type="ARBA" id="ARBA00023015"/>
    </source>
</evidence>
<gene>
    <name evidence="5" type="ORF">ACFOSV_04480</name>
</gene>
<evidence type="ECO:0000256" key="3">
    <source>
        <dbReference type="ARBA" id="ARBA00023163"/>
    </source>
</evidence>
<dbReference type="PRINTS" id="PR00032">
    <property type="entry name" value="HTHARAC"/>
</dbReference>
<comment type="caution">
    <text evidence="5">The sequence shown here is derived from an EMBL/GenBank/DDBJ whole genome shotgun (WGS) entry which is preliminary data.</text>
</comment>
<evidence type="ECO:0000313" key="6">
    <source>
        <dbReference type="Proteomes" id="UP001595805"/>
    </source>
</evidence>
<dbReference type="PROSITE" id="PS00284">
    <property type="entry name" value="SERPIN"/>
    <property type="match status" value="1"/>
</dbReference>
<sequence length="287" mass="32961">MIFKGHTGESLQLEMIPASKCSVVQEQGQSELAFLWILEKSELIIDGTLIELEADQVLCLTGFHQVAVKSLPKANLVRFNRPFFCILDHDSEVGCKGILFYGSSKLPIIELDEEGKSKLQALWRVFEMEIKEDPDPLQLEMLQMLLKRWLILCTRMYAKQTNLQKLDFQKSDLIREFNFLVEMHFREKHQVADYAKLLFKSPKTISNAFSKLGQKSPLAYIHERLTLEARRLLGYTDKPISEIGYELGFEDVQSFSRFFKKNEGLSPSEFKENLRLGKIANSSGKSG</sequence>
<evidence type="ECO:0000313" key="5">
    <source>
        <dbReference type="EMBL" id="MFC3879414.1"/>
    </source>
</evidence>
<accession>A0ABV8AQ17</accession>